<feature type="binding site" evidence="11">
    <location>
        <position position="179"/>
    </location>
    <ligand>
        <name>Zn(2+)</name>
        <dbReference type="ChEBI" id="CHEBI:29105"/>
        <label>2</label>
    </ligand>
</feature>
<dbReference type="Gene3D" id="2.10.230.10">
    <property type="entry name" value="Heat shock protein DnaJ, cysteine-rich domain"/>
    <property type="match status" value="1"/>
</dbReference>
<dbReference type="Pfam" id="PF01556">
    <property type="entry name" value="DnaJ_C"/>
    <property type="match status" value="1"/>
</dbReference>
<keyword evidence="6 11" id="KW-0862">Zinc</keyword>
<dbReference type="CDD" id="cd10719">
    <property type="entry name" value="DnaJ_zf"/>
    <property type="match status" value="1"/>
</dbReference>
<evidence type="ECO:0000256" key="8">
    <source>
        <dbReference type="ARBA" id="ARBA00023186"/>
    </source>
</evidence>
<dbReference type="InterPro" id="IPR036410">
    <property type="entry name" value="HSP_DnaJ_Cys-rich_dom_sf"/>
</dbReference>
<dbReference type="CDD" id="cd06257">
    <property type="entry name" value="DnaJ"/>
    <property type="match status" value="1"/>
</dbReference>
<comment type="subunit">
    <text evidence="11">Homodimer.</text>
</comment>
<dbReference type="InterPro" id="IPR001623">
    <property type="entry name" value="DnaJ_domain"/>
</dbReference>
<dbReference type="Pfam" id="PF00684">
    <property type="entry name" value="DnaJ_CXXCXGXG"/>
    <property type="match status" value="1"/>
</dbReference>
<dbReference type="SUPFAM" id="SSF49493">
    <property type="entry name" value="HSP40/DnaJ peptide-binding domain"/>
    <property type="match status" value="2"/>
</dbReference>
<feature type="repeat" description="CXXCXGXG motif" evidence="11">
    <location>
        <begin position="216"/>
        <end position="223"/>
    </location>
</feature>
<gene>
    <name evidence="11" type="primary">dnaJ</name>
    <name evidence="15" type="ORF">FD51_GL000173</name>
</gene>
<dbReference type="PROSITE" id="PS51188">
    <property type="entry name" value="ZF_CR"/>
    <property type="match status" value="1"/>
</dbReference>
<dbReference type="GO" id="GO:0005737">
    <property type="term" value="C:cytoplasm"/>
    <property type="evidence" value="ECO:0007669"/>
    <property type="project" value="UniProtKB-SubCell"/>
</dbReference>
<dbReference type="FunFam" id="1.10.287.110:FF:000031">
    <property type="entry name" value="Molecular chaperone DnaJ"/>
    <property type="match status" value="1"/>
</dbReference>
<dbReference type="GO" id="GO:0008270">
    <property type="term" value="F:zinc ion binding"/>
    <property type="evidence" value="ECO:0007669"/>
    <property type="project" value="UniProtKB-UniRule"/>
</dbReference>
<organism evidence="15 16">
    <name type="scientific">Lacticaseibacillus zeae DSM 20178 = KCTC 3804</name>
    <dbReference type="NCBI Taxonomy" id="1423816"/>
    <lineage>
        <taxon>Bacteria</taxon>
        <taxon>Bacillati</taxon>
        <taxon>Bacillota</taxon>
        <taxon>Bacilli</taxon>
        <taxon>Lactobacillales</taxon>
        <taxon>Lactobacillaceae</taxon>
        <taxon>Lacticaseibacillus</taxon>
    </lineage>
</organism>
<dbReference type="NCBIfam" id="NF010869">
    <property type="entry name" value="PRK14276.1"/>
    <property type="match status" value="1"/>
</dbReference>
<keyword evidence="3 11" id="KW-0479">Metal-binding</keyword>
<comment type="domain">
    <text evidence="11">The J domain is necessary and sufficient to stimulate DnaK ATPase activity. Zinc center 1 plays an important role in the autonomous, DnaK-independent chaperone activity of DnaJ. Zinc center 2 is essential for interaction with DnaK and for DnaJ activity.</text>
</comment>
<dbReference type="GO" id="GO:0051082">
    <property type="term" value="F:unfolded protein binding"/>
    <property type="evidence" value="ECO:0007669"/>
    <property type="project" value="UniProtKB-UniRule"/>
</dbReference>
<feature type="repeat" description="CXXCXGXG motif" evidence="11">
    <location>
        <begin position="202"/>
        <end position="209"/>
    </location>
</feature>
<proteinExistence type="inferred from homology"/>
<dbReference type="GO" id="GO:0006260">
    <property type="term" value="P:DNA replication"/>
    <property type="evidence" value="ECO:0007669"/>
    <property type="project" value="UniProtKB-KW"/>
</dbReference>
<keyword evidence="1 11" id="KW-0963">Cytoplasm</keyword>
<dbReference type="PANTHER" id="PTHR43096">
    <property type="entry name" value="DNAJ HOMOLOG 1, MITOCHONDRIAL-RELATED"/>
    <property type="match status" value="1"/>
</dbReference>
<evidence type="ECO:0000256" key="4">
    <source>
        <dbReference type="ARBA" id="ARBA00022737"/>
    </source>
</evidence>
<evidence type="ECO:0000256" key="5">
    <source>
        <dbReference type="ARBA" id="ARBA00022771"/>
    </source>
</evidence>
<protein>
    <recommendedName>
        <fullName evidence="10 11">Chaperone protein DnaJ</fullName>
    </recommendedName>
</protein>
<dbReference type="Proteomes" id="UP000051984">
    <property type="component" value="Unassembled WGS sequence"/>
</dbReference>
<evidence type="ECO:0000259" key="13">
    <source>
        <dbReference type="PROSITE" id="PS50076"/>
    </source>
</evidence>
<comment type="similarity">
    <text evidence="9 11">Belongs to the DnaJ family.</text>
</comment>
<feature type="binding site" evidence="11">
    <location>
        <position position="162"/>
    </location>
    <ligand>
        <name>Zn(2+)</name>
        <dbReference type="ChEBI" id="CHEBI:29105"/>
        <label>1</label>
    </ligand>
</feature>
<dbReference type="PRINTS" id="PR00625">
    <property type="entry name" value="JDOMAIN"/>
</dbReference>
<dbReference type="SMART" id="SM00271">
    <property type="entry name" value="DnaJ"/>
    <property type="match status" value="1"/>
</dbReference>
<name>A0A0R1EWB6_LACZE</name>
<evidence type="ECO:0000256" key="7">
    <source>
        <dbReference type="ARBA" id="ARBA00023016"/>
    </source>
</evidence>
<dbReference type="NCBIfam" id="NF008035">
    <property type="entry name" value="PRK10767.1"/>
    <property type="match status" value="1"/>
</dbReference>
<comment type="cofactor">
    <cofactor evidence="11">
        <name>Zn(2+)</name>
        <dbReference type="ChEBI" id="CHEBI:29105"/>
    </cofactor>
    <text evidence="11">Binds 2 Zn(2+) ions per monomer.</text>
</comment>
<evidence type="ECO:0000256" key="2">
    <source>
        <dbReference type="ARBA" id="ARBA00022705"/>
    </source>
</evidence>
<accession>A0A0R1EWB6</accession>
<dbReference type="InterPro" id="IPR018253">
    <property type="entry name" value="DnaJ_domain_CS"/>
</dbReference>
<dbReference type="InterPro" id="IPR001305">
    <property type="entry name" value="HSP_DnaJ_Cys-rich_dom"/>
</dbReference>
<evidence type="ECO:0000256" key="6">
    <source>
        <dbReference type="ARBA" id="ARBA00022833"/>
    </source>
</evidence>
<feature type="binding site" evidence="11">
    <location>
        <position position="205"/>
    </location>
    <ligand>
        <name>Zn(2+)</name>
        <dbReference type="ChEBI" id="CHEBI:29105"/>
        <label>2</label>
    </ligand>
</feature>
<feature type="binding site" evidence="11">
    <location>
        <position position="176"/>
    </location>
    <ligand>
        <name>Zn(2+)</name>
        <dbReference type="ChEBI" id="CHEBI:29105"/>
        <label>2</label>
    </ligand>
</feature>
<dbReference type="PATRIC" id="fig|1423816.3.peg.176"/>
<evidence type="ECO:0000256" key="3">
    <source>
        <dbReference type="ARBA" id="ARBA00022723"/>
    </source>
</evidence>
<dbReference type="Gene3D" id="2.60.260.20">
    <property type="entry name" value="Urease metallochaperone UreE, N-terminal domain"/>
    <property type="match status" value="2"/>
</dbReference>
<feature type="zinc finger region" description="CR-type" evidence="12">
    <location>
        <begin position="146"/>
        <end position="228"/>
    </location>
</feature>
<dbReference type="InterPro" id="IPR008971">
    <property type="entry name" value="HSP40/DnaJ_pept-bd"/>
</dbReference>
<dbReference type="SUPFAM" id="SSF57938">
    <property type="entry name" value="DnaJ/Hsp40 cysteine-rich domain"/>
    <property type="match status" value="1"/>
</dbReference>
<dbReference type="InterPro" id="IPR036869">
    <property type="entry name" value="J_dom_sf"/>
</dbReference>
<evidence type="ECO:0000256" key="10">
    <source>
        <dbReference type="ARBA" id="ARBA00067609"/>
    </source>
</evidence>
<keyword evidence="4 11" id="KW-0677">Repeat</keyword>
<evidence type="ECO:0000256" key="12">
    <source>
        <dbReference type="PROSITE-ProRule" id="PRU00546"/>
    </source>
</evidence>
<dbReference type="GO" id="GO:0009408">
    <property type="term" value="P:response to heat"/>
    <property type="evidence" value="ECO:0007669"/>
    <property type="project" value="InterPro"/>
</dbReference>
<feature type="domain" description="J" evidence="13">
    <location>
        <begin position="6"/>
        <end position="70"/>
    </location>
</feature>
<reference evidence="15 16" key="1">
    <citation type="journal article" date="2015" name="Genome Announc.">
        <title>Expanding the biotechnology potential of lactobacilli through comparative genomics of 213 strains and associated genera.</title>
        <authorList>
            <person name="Sun Z."/>
            <person name="Harris H.M."/>
            <person name="McCann A."/>
            <person name="Guo C."/>
            <person name="Argimon S."/>
            <person name="Zhang W."/>
            <person name="Yang X."/>
            <person name="Jeffery I.B."/>
            <person name="Cooney J.C."/>
            <person name="Kagawa T.F."/>
            <person name="Liu W."/>
            <person name="Song Y."/>
            <person name="Salvetti E."/>
            <person name="Wrobel A."/>
            <person name="Rasinkangas P."/>
            <person name="Parkhill J."/>
            <person name="Rea M.C."/>
            <person name="O'Sullivan O."/>
            <person name="Ritari J."/>
            <person name="Douillard F.P."/>
            <person name="Paul Ross R."/>
            <person name="Yang R."/>
            <person name="Briner A.E."/>
            <person name="Felis G.E."/>
            <person name="de Vos W.M."/>
            <person name="Barrangou R."/>
            <person name="Klaenhammer T.R."/>
            <person name="Caufield P.W."/>
            <person name="Cui Y."/>
            <person name="Zhang H."/>
            <person name="O'Toole P.W."/>
        </authorList>
    </citation>
    <scope>NUCLEOTIDE SEQUENCE [LARGE SCALE GENOMIC DNA]</scope>
    <source>
        <strain evidence="15 16">DSM 20178</strain>
    </source>
</reference>
<keyword evidence="8 11" id="KW-0143">Chaperone</keyword>
<dbReference type="EMBL" id="AZCT01000001">
    <property type="protein sequence ID" value="KRK13616.1"/>
    <property type="molecule type" value="Genomic_DNA"/>
</dbReference>
<keyword evidence="2 11" id="KW-0235">DNA replication</keyword>
<feature type="repeat" description="CXXCXGXG motif" evidence="11">
    <location>
        <begin position="159"/>
        <end position="166"/>
    </location>
</feature>
<dbReference type="HAMAP" id="MF_01152">
    <property type="entry name" value="DnaJ"/>
    <property type="match status" value="1"/>
</dbReference>
<keyword evidence="7 11" id="KW-0346">Stress response</keyword>
<dbReference type="GO" id="GO:0005524">
    <property type="term" value="F:ATP binding"/>
    <property type="evidence" value="ECO:0007669"/>
    <property type="project" value="InterPro"/>
</dbReference>
<comment type="subcellular location">
    <subcellularLocation>
        <location evidence="11">Cytoplasm</location>
    </subcellularLocation>
</comment>
<dbReference type="SUPFAM" id="SSF46565">
    <property type="entry name" value="Chaperone J-domain"/>
    <property type="match status" value="1"/>
</dbReference>
<dbReference type="GO" id="GO:0042026">
    <property type="term" value="P:protein refolding"/>
    <property type="evidence" value="ECO:0007669"/>
    <property type="project" value="TreeGrafter"/>
</dbReference>
<keyword evidence="5 11" id="KW-0863">Zinc-finger</keyword>
<comment type="caution">
    <text evidence="15">The sequence shown here is derived from an EMBL/GenBank/DDBJ whole genome shotgun (WGS) entry which is preliminary data.</text>
</comment>
<dbReference type="RefSeq" id="WP_010488125.1">
    <property type="nucleotide sequence ID" value="NZ_AZCT01000001.1"/>
</dbReference>
<dbReference type="FunFam" id="2.10.230.10:FF:000002">
    <property type="entry name" value="Molecular chaperone DnaJ"/>
    <property type="match status" value="1"/>
</dbReference>
<sequence>MADQKDYYETLGVSRDADDDTIRKAFRKLSKKYHPDLNHAPGAEQKFKEINEAYQVLSDPQKRAAYDQYGSADGPQGFGNAGAGAGQAGGFGDFGGQGGFGGGFDDIFSQFFGGAGGGAQANPSAPRQGADLQYRMDLTFEEAIFGKDTKISYDREAVCHTCHGSGAKPGTSPVTCHKCHGTGYIQVQRNTAFGTMMTRQACDVCGGTGKEIKEKCPTCHGSGHEQERHTIDVKVPAGVEDGQQMRLQQAGEAGTNGGPYGDLYIVFRVAPSKKYQRDGAEIYLTIPLSFAQAALGDEIKVDTVHGPVELKIPAGTQSQTKFRLRGKGAPRLRGNGTGDEIVTVEIQTPKHLNEKQRAALMQFAAASGEDVTPHNGTLFDRVKEAFKGGK</sequence>
<feature type="domain" description="CR-type" evidence="14">
    <location>
        <begin position="146"/>
        <end position="228"/>
    </location>
</feature>
<feature type="binding site" evidence="11">
    <location>
        <position position="202"/>
    </location>
    <ligand>
        <name>Zn(2+)</name>
        <dbReference type="ChEBI" id="CHEBI:29105"/>
        <label>2</label>
    </ligand>
</feature>
<dbReference type="Gene3D" id="1.10.287.110">
    <property type="entry name" value="DnaJ domain"/>
    <property type="match status" value="1"/>
</dbReference>
<dbReference type="Pfam" id="PF00226">
    <property type="entry name" value="DnaJ"/>
    <property type="match status" value="1"/>
</dbReference>
<evidence type="ECO:0000256" key="1">
    <source>
        <dbReference type="ARBA" id="ARBA00022490"/>
    </source>
</evidence>
<dbReference type="GO" id="GO:0031072">
    <property type="term" value="F:heat shock protein binding"/>
    <property type="evidence" value="ECO:0007669"/>
    <property type="project" value="InterPro"/>
</dbReference>
<evidence type="ECO:0000313" key="16">
    <source>
        <dbReference type="Proteomes" id="UP000051984"/>
    </source>
</evidence>
<dbReference type="InterPro" id="IPR012724">
    <property type="entry name" value="DnaJ"/>
</dbReference>
<dbReference type="PROSITE" id="PS00636">
    <property type="entry name" value="DNAJ_1"/>
    <property type="match status" value="1"/>
</dbReference>
<dbReference type="AlphaFoldDB" id="A0A0R1EWB6"/>
<feature type="binding site" evidence="11">
    <location>
        <position position="216"/>
    </location>
    <ligand>
        <name>Zn(2+)</name>
        <dbReference type="ChEBI" id="CHEBI:29105"/>
        <label>1</label>
    </ligand>
</feature>
<evidence type="ECO:0000256" key="9">
    <source>
        <dbReference type="ARBA" id="ARBA00061004"/>
    </source>
</evidence>
<evidence type="ECO:0000259" key="14">
    <source>
        <dbReference type="PROSITE" id="PS51188"/>
    </source>
</evidence>
<evidence type="ECO:0000256" key="11">
    <source>
        <dbReference type="HAMAP-Rule" id="MF_01152"/>
    </source>
</evidence>
<feature type="binding site" evidence="11">
    <location>
        <position position="159"/>
    </location>
    <ligand>
        <name>Zn(2+)</name>
        <dbReference type="ChEBI" id="CHEBI:29105"/>
        <label>1</label>
    </ligand>
</feature>
<dbReference type="PANTHER" id="PTHR43096:SF48">
    <property type="entry name" value="CHAPERONE PROTEIN DNAJ"/>
    <property type="match status" value="1"/>
</dbReference>
<feature type="repeat" description="CXXCXGXG motif" evidence="11">
    <location>
        <begin position="176"/>
        <end position="183"/>
    </location>
</feature>
<comment type="function">
    <text evidence="11">Participates actively in the response to hyperosmotic and heat shock by preventing the aggregation of stress-denatured proteins and by disaggregating proteins, also in an autonomous, DnaK-independent fashion. Unfolded proteins bind initially to DnaJ; upon interaction with the DnaJ-bound protein, DnaK hydrolyzes its bound ATP, resulting in the formation of a stable complex. GrpE releases ADP from DnaK; ATP binding to DnaK triggers the release of the substrate protein, thus completing the reaction cycle. Several rounds of ATP-dependent interactions between DnaJ, DnaK and GrpE are required for fully efficient folding. Also involved, together with DnaK and GrpE, in the DNA replication of plasmids through activation of initiation proteins.</text>
</comment>
<evidence type="ECO:0000313" key="15">
    <source>
        <dbReference type="EMBL" id="KRK13616.1"/>
    </source>
</evidence>
<dbReference type="eggNOG" id="COG0484">
    <property type="taxonomic scope" value="Bacteria"/>
</dbReference>
<dbReference type="PROSITE" id="PS50076">
    <property type="entry name" value="DNAJ_2"/>
    <property type="match status" value="1"/>
</dbReference>
<dbReference type="CDD" id="cd10747">
    <property type="entry name" value="DnaJ_C"/>
    <property type="match status" value="1"/>
</dbReference>
<dbReference type="NCBIfam" id="TIGR02349">
    <property type="entry name" value="DnaJ_bact"/>
    <property type="match status" value="1"/>
</dbReference>
<dbReference type="InterPro" id="IPR002939">
    <property type="entry name" value="DnaJ_C"/>
</dbReference>
<dbReference type="FunFam" id="2.60.260.20:FF:000005">
    <property type="entry name" value="Chaperone protein dnaJ 1, mitochondrial"/>
    <property type="match status" value="1"/>
</dbReference>
<feature type="binding site" evidence="11">
    <location>
        <position position="219"/>
    </location>
    <ligand>
        <name>Zn(2+)</name>
        <dbReference type="ChEBI" id="CHEBI:29105"/>
        <label>1</label>
    </ligand>
</feature>